<gene>
    <name evidence="1" type="ORF">RhiirC2_799393</name>
</gene>
<accession>A0A2N1M580</accession>
<dbReference type="VEuPathDB" id="FungiDB:RhiirA1_476211"/>
<protein>
    <submittedName>
        <fullName evidence="1">Uncharacterized protein</fullName>
    </submittedName>
</protein>
<dbReference type="EMBL" id="LLXL01005192">
    <property type="protein sequence ID" value="PKK56730.1"/>
    <property type="molecule type" value="Genomic_DNA"/>
</dbReference>
<dbReference type="Proteomes" id="UP000233469">
    <property type="component" value="Unassembled WGS sequence"/>
</dbReference>
<sequence>MTLTNDNTSFENPLVVRYPLSDSNINVKFRHVHKVAYCQIPHSSGSFYLLQREALAKFKDDFAEIETGDIYFENQNNKGIESAFHFNTLLKYTDQNGRDQYDLDLKIRIKNRKAYSDWKIGDVLQEIYNYKMNNLEMVRVEFDMSSLPESSPPLSTEVQDKIAEQIEDKTIVFEKVDANEATAREFISIVLVNTVKFVKTHNDSTTELLVEKQLKGSHGYGPLDYVVMIQKFYMLITEAKPYRVEEGIAQILAQLSSASEVLGKRKLAQTDFEFEVERMPLIGIVTTGRVWVFIRNTGQKIEISKNFECRYAGNMEGIKIVSSYIVRLLQAQITEINNRRLKRSRIAFQPGSLPVNSISTWTLSRNRLMIF</sequence>
<reference evidence="1 2" key="1">
    <citation type="submission" date="2016-04" db="EMBL/GenBank/DDBJ databases">
        <title>Genome analyses suggest a sexual origin of heterokaryosis in a supposedly ancient asexual fungus.</title>
        <authorList>
            <person name="Ropars J."/>
            <person name="Sedzielewska K."/>
            <person name="Noel J."/>
            <person name="Charron P."/>
            <person name="Farinelli L."/>
            <person name="Marton T."/>
            <person name="Kruger M."/>
            <person name="Pelin A."/>
            <person name="Brachmann A."/>
            <person name="Corradi N."/>
        </authorList>
    </citation>
    <scope>NUCLEOTIDE SEQUENCE [LARGE SCALE GENOMIC DNA]</scope>
    <source>
        <strain evidence="1 2">C2</strain>
    </source>
</reference>
<comment type="caution">
    <text evidence="1">The sequence shown here is derived from an EMBL/GenBank/DDBJ whole genome shotgun (WGS) entry which is preliminary data.</text>
</comment>
<name>A0A2N1M580_9GLOM</name>
<dbReference type="VEuPathDB" id="FungiDB:RhiirFUN_002763"/>
<dbReference type="AlphaFoldDB" id="A0A2N1M580"/>
<evidence type="ECO:0000313" key="2">
    <source>
        <dbReference type="Proteomes" id="UP000233469"/>
    </source>
</evidence>
<dbReference type="VEuPathDB" id="FungiDB:FUN_005226"/>
<reference evidence="1 2" key="2">
    <citation type="submission" date="2017-10" db="EMBL/GenBank/DDBJ databases">
        <title>Extensive intraspecific genome diversity in a model arbuscular mycorrhizal fungus.</title>
        <authorList>
            <person name="Chen E.C.H."/>
            <person name="Morin E."/>
            <person name="Baudet D."/>
            <person name="Noel J."/>
            <person name="Ndikumana S."/>
            <person name="Charron P."/>
            <person name="St-Onge C."/>
            <person name="Giorgi J."/>
            <person name="Grigoriev I.V."/>
            <person name="Roux C."/>
            <person name="Martin F.M."/>
            <person name="Corradi N."/>
        </authorList>
    </citation>
    <scope>NUCLEOTIDE SEQUENCE [LARGE SCALE GENOMIC DNA]</scope>
    <source>
        <strain evidence="1 2">C2</strain>
    </source>
</reference>
<organism evidence="1 2">
    <name type="scientific">Rhizophagus irregularis</name>
    <dbReference type="NCBI Taxonomy" id="588596"/>
    <lineage>
        <taxon>Eukaryota</taxon>
        <taxon>Fungi</taxon>
        <taxon>Fungi incertae sedis</taxon>
        <taxon>Mucoromycota</taxon>
        <taxon>Glomeromycotina</taxon>
        <taxon>Glomeromycetes</taxon>
        <taxon>Glomerales</taxon>
        <taxon>Glomeraceae</taxon>
        <taxon>Rhizophagus</taxon>
    </lineage>
</organism>
<proteinExistence type="predicted"/>
<evidence type="ECO:0000313" key="1">
    <source>
        <dbReference type="EMBL" id="PKK56730.1"/>
    </source>
</evidence>